<evidence type="ECO:0000256" key="5">
    <source>
        <dbReference type="ARBA" id="ARBA00022741"/>
    </source>
</evidence>
<keyword evidence="5" id="KW-0547">Nucleotide-binding</keyword>
<dbReference type="SUPFAM" id="SSF52540">
    <property type="entry name" value="P-loop containing nucleoside triphosphate hydrolases"/>
    <property type="match status" value="1"/>
</dbReference>
<comment type="similarity">
    <text evidence="2">Belongs to the ABC transporter superfamily.</text>
</comment>
<sequence length="332" mass="36788">MNDDAKILSISDLSVDFRTPRGRLHALRQVNFSVPTGTTVGVVGESGCGKSTLINAIIGLLSGNAEVTSGRIVLEGDDLLGLSEARMRREIRGKRIAMIFQDPMTSLNPVLSIGRQMCDIQFRERYGRAEKRRRAAGMLERVGIPDAEKRLDQYPHQFSGGMRQRIAIAMAMLAKPDLLIADEPTTALDATLEVQIMNLLTELQQETGCAILFISHHLGVIAELCREMVVMYAGEVVEAGPVERVFTSPAHPYTEKLLECDPGRLREVTRNLPTVPGELPDLTRLPGGCIFTDRCPYAWERCRSETPGYHQLDEGQYAACHRLDVKERETAG</sequence>
<evidence type="ECO:0000313" key="10">
    <source>
        <dbReference type="Proteomes" id="UP001595799"/>
    </source>
</evidence>
<evidence type="ECO:0000256" key="1">
    <source>
        <dbReference type="ARBA" id="ARBA00004417"/>
    </source>
</evidence>
<dbReference type="Pfam" id="PF00005">
    <property type="entry name" value="ABC_tran"/>
    <property type="match status" value="1"/>
</dbReference>
<dbReference type="PROSITE" id="PS50893">
    <property type="entry name" value="ABC_TRANSPORTER_2"/>
    <property type="match status" value="1"/>
</dbReference>
<dbReference type="RefSeq" id="WP_382420133.1">
    <property type="nucleotide sequence ID" value="NZ_JBHSCW010000001.1"/>
</dbReference>
<proteinExistence type="inferred from homology"/>
<dbReference type="InterPro" id="IPR050388">
    <property type="entry name" value="ABC_Ni/Peptide_Import"/>
</dbReference>
<dbReference type="CDD" id="cd03257">
    <property type="entry name" value="ABC_NikE_OppD_transporters"/>
    <property type="match status" value="1"/>
</dbReference>
<keyword evidence="3" id="KW-0813">Transport</keyword>
<keyword evidence="7" id="KW-0472">Membrane</keyword>
<evidence type="ECO:0000256" key="6">
    <source>
        <dbReference type="ARBA" id="ARBA00022840"/>
    </source>
</evidence>
<evidence type="ECO:0000256" key="4">
    <source>
        <dbReference type="ARBA" id="ARBA00022475"/>
    </source>
</evidence>
<dbReference type="GO" id="GO:0005524">
    <property type="term" value="F:ATP binding"/>
    <property type="evidence" value="ECO:0007669"/>
    <property type="project" value="UniProtKB-KW"/>
</dbReference>
<keyword evidence="4" id="KW-1003">Cell membrane</keyword>
<dbReference type="PANTHER" id="PTHR43297:SF7">
    <property type="entry name" value="D,D-DIPEPTIDE TRANSPORT ATP-BINDING PROTEIN DDPD-RELATED"/>
    <property type="match status" value="1"/>
</dbReference>
<comment type="subcellular location">
    <subcellularLocation>
        <location evidence="1">Cell inner membrane</location>
        <topology evidence="1">Peripheral membrane protein</topology>
    </subcellularLocation>
</comment>
<accession>A0ABV8UHE7</accession>
<feature type="domain" description="ABC transporter" evidence="8">
    <location>
        <begin position="8"/>
        <end position="258"/>
    </location>
</feature>
<gene>
    <name evidence="9" type="ORF">ACFOW6_00725</name>
</gene>
<dbReference type="Pfam" id="PF08352">
    <property type="entry name" value="oligo_HPY"/>
    <property type="match status" value="1"/>
</dbReference>
<dbReference type="InterPro" id="IPR027417">
    <property type="entry name" value="P-loop_NTPase"/>
</dbReference>
<evidence type="ECO:0000256" key="2">
    <source>
        <dbReference type="ARBA" id="ARBA00005417"/>
    </source>
</evidence>
<dbReference type="InterPro" id="IPR003439">
    <property type="entry name" value="ABC_transporter-like_ATP-bd"/>
</dbReference>
<comment type="caution">
    <text evidence="9">The sequence shown here is derived from an EMBL/GenBank/DDBJ whole genome shotgun (WGS) entry which is preliminary data.</text>
</comment>
<dbReference type="PANTHER" id="PTHR43297">
    <property type="entry name" value="OLIGOPEPTIDE TRANSPORT ATP-BINDING PROTEIN APPD"/>
    <property type="match status" value="1"/>
</dbReference>
<dbReference type="NCBIfam" id="TIGR01727">
    <property type="entry name" value="oligo_HPY"/>
    <property type="match status" value="1"/>
</dbReference>
<dbReference type="PROSITE" id="PS00211">
    <property type="entry name" value="ABC_TRANSPORTER_1"/>
    <property type="match status" value="1"/>
</dbReference>
<keyword evidence="6 9" id="KW-0067">ATP-binding</keyword>
<keyword evidence="10" id="KW-1185">Reference proteome</keyword>
<dbReference type="InterPro" id="IPR003593">
    <property type="entry name" value="AAA+_ATPase"/>
</dbReference>
<reference evidence="10" key="1">
    <citation type="journal article" date="2019" name="Int. J. Syst. Evol. Microbiol.">
        <title>The Global Catalogue of Microorganisms (GCM) 10K type strain sequencing project: providing services to taxonomists for standard genome sequencing and annotation.</title>
        <authorList>
            <consortium name="The Broad Institute Genomics Platform"/>
            <consortium name="The Broad Institute Genome Sequencing Center for Infectious Disease"/>
            <person name="Wu L."/>
            <person name="Ma J."/>
        </authorList>
    </citation>
    <scope>NUCLEOTIDE SEQUENCE [LARGE SCALE GENOMIC DNA]</scope>
    <source>
        <strain evidence="10">CECT 8472</strain>
    </source>
</reference>
<dbReference type="SMART" id="SM00382">
    <property type="entry name" value="AAA"/>
    <property type="match status" value="1"/>
</dbReference>
<evidence type="ECO:0000256" key="7">
    <source>
        <dbReference type="ARBA" id="ARBA00023136"/>
    </source>
</evidence>
<dbReference type="Proteomes" id="UP001595799">
    <property type="component" value="Unassembled WGS sequence"/>
</dbReference>
<dbReference type="Gene3D" id="3.40.50.300">
    <property type="entry name" value="P-loop containing nucleotide triphosphate hydrolases"/>
    <property type="match status" value="1"/>
</dbReference>
<dbReference type="EMBL" id="JBHSCW010000001">
    <property type="protein sequence ID" value="MFC4350056.1"/>
    <property type="molecule type" value="Genomic_DNA"/>
</dbReference>
<protein>
    <submittedName>
        <fullName evidence="9">ABC transporter ATP-binding protein</fullName>
    </submittedName>
</protein>
<dbReference type="InterPro" id="IPR013563">
    <property type="entry name" value="Oligopep_ABC_C"/>
</dbReference>
<evidence type="ECO:0000313" key="9">
    <source>
        <dbReference type="EMBL" id="MFC4350056.1"/>
    </source>
</evidence>
<evidence type="ECO:0000256" key="3">
    <source>
        <dbReference type="ARBA" id="ARBA00022448"/>
    </source>
</evidence>
<name>A0ABV8UHE7_9PROT</name>
<evidence type="ECO:0000259" key="8">
    <source>
        <dbReference type="PROSITE" id="PS50893"/>
    </source>
</evidence>
<organism evidence="9 10">
    <name type="scientific">Fodinicurvata halophila</name>
    <dbReference type="NCBI Taxonomy" id="1419723"/>
    <lineage>
        <taxon>Bacteria</taxon>
        <taxon>Pseudomonadati</taxon>
        <taxon>Pseudomonadota</taxon>
        <taxon>Alphaproteobacteria</taxon>
        <taxon>Rhodospirillales</taxon>
        <taxon>Rhodovibrionaceae</taxon>
        <taxon>Fodinicurvata</taxon>
    </lineage>
</organism>
<dbReference type="InterPro" id="IPR017871">
    <property type="entry name" value="ABC_transporter-like_CS"/>
</dbReference>